<dbReference type="InterPro" id="IPR045829">
    <property type="entry name" value="PKD_6"/>
</dbReference>
<dbReference type="Proteomes" id="UP001230035">
    <property type="component" value="Unassembled WGS sequence"/>
</dbReference>
<sequence length="1663" mass="178305">MRLNNLKYFFYLFLVTSLLGVTSKGYAQASGVQISWDFSVGCQVYSNEEPRDGKNPIFIEEIAENECLLTCSGQVVTYTLSGNLGSNPSTTWNINGGDILLQSDTQVTVEWGAMGNGFLSFAVDNGTETITKTICIEKIARPKADFSIIPTVPLRDGGGYYACSLQTIYFENLSEVGNGSPIMSYLWDFGDGSTSTAFEPTHSYNTPGSYMVSLTVTNACGCSSSAKLTIQVERKGFDIKCPSVVCEGETSTYSLPFDGQVVCQGAYNWSVDGGTIQNVDPVSGDVTVVWDQVDENGFGYVTFNPGECALRCLIPSTVKVPVVLSNGTIDGPTEICLGQQYKYTMPQWPTTDFQWEILDGNNGNNVNIILTDQRNEIFLEPRQTGLFELKVVYKNTLLHCGGVAILKINVTKPYAISGPEALCSGANGHFEEAGGNSVNWQLLGYTGNIITTLNGSDNFSYVFTTPGNYSLVVSGTNTCPSEPKLIKVISAPTAPGAITGPVEICPGVPYTYSVSGYNPAFTYQWQAPTNGTIQGSDTGPQVVVVFDTNTSHGVSVVCQTISPISCISPPSTLAVSNKQIPAIVDGPLIACGNSTGNYKVNFEGTTNLYDEGETYTWSLSNTAVGSIISGQNTNSISVMWNNVTTITTVSLHCVIQKCTLIEDFFIEVEVRPTPTIAISGYTGPVCSGLDIPLTVVSTDPLNPLDAGSTVNWTSNLAPLSGGLNQSFQYENTSNGNSIYTITAQIMNPNGCGNSTNIASVQVTILPAPDVSISLYSGGNAFCEEWQIDSWLTVAASNSPALQWYHDGSMLTGVTGTSYLPTTFGVYTVVATNPVTGCQNTSNLFHVFRLNCNSSCTIDPIPMVTNTSTVSCNASGDGYSTLYLSGTATQLPNPPVDDYYDIIGPVSTAHYTGTTLPVTVAGIYNVMHRAKYECGSGYTVFEDREDLLVPYIPQFNYSAVCNGTGNSSFTITVADNTDFFAPIGNRSWAYSIKPTGAPDSSYVPMLGTANGSFSGTFPSGNYTIKLVVGGTLYGSSLPLCEVVIGNIILQTIPNMVINNSTVFCHDTAVSFITVPNIPNLNYTWNLSNNVTNNLAIPQHVFESYGSHTVGVTVENRFGCSRILTPVTVTIPPECFNGDIVASPTDATVCAGGSVTLTYVPNGTECGASYQWMDELTPITGANSFTYTPNSEGIYWVKLRSAQNCTYSSPSRIAPVFRLPPSVQLDGNTVFCENNTQRIIKAITPAGNSLSWQVDGQPYGTANSTEVDLAGLTVGTYTLTVTVTDSFGCQNTAGATIMIIPVPAVPLVDYSFNSCSPYLVDVFVLNQSSTGVYNWSNGMTGVFNTLTNGGPIQIMHTDGGCTVSSDTKNIPKDPAYYEWIFPSGCIDACAYKEETGYLIGPRLELYSWNWWQDSTVAAGGVQSFPDPFELQQSGIYQLSYNTGLCNLITQPLDYAYGECAKCEVIKSIVVDSLTPNEFHYCSFALDLKIENNSSTPITVTVVSPGPDVTIIPSTVTLQPGSAVYSFTVIPIDMVNGGSVTLFFEGIGEDGKPCLTDFTFTLPGCGGEAISKTLAEGPENNLPLVPRQLLVVPNPVQGPAEVQFESAVANPTLTLYDLTGRPLDAFSAIEAKGRWRLNLDRYPAGVYIVVLRENGQLVKQQKVIKE</sequence>
<dbReference type="PROSITE" id="PS50093">
    <property type="entry name" value="PKD"/>
    <property type="match status" value="2"/>
</dbReference>
<evidence type="ECO:0000256" key="1">
    <source>
        <dbReference type="ARBA" id="ARBA00004141"/>
    </source>
</evidence>
<name>A0ABT6XR29_9FLAO</name>
<evidence type="ECO:0000313" key="8">
    <source>
        <dbReference type="EMBL" id="MDI9257540.1"/>
    </source>
</evidence>
<protein>
    <submittedName>
        <fullName evidence="8">PKD domain-containing protein</fullName>
    </submittedName>
</protein>
<gene>
    <name evidence="8" type="ORF">QHT84_08950</name>
</gene>
<proteinExistence type="predicted"/>
<accession>A0ABT6XR29</accession>
<dbReference type="InterPro" id="IPR035986">
    <property type="entry name" value="PKD_dom_sf"/>
</dbReference>
<evidence type="ECO:0000259" key="7">
    <source>
        <dbReference type="PROSITE" id="PS50093"/>
    </source>
</evidence>
<dbReference type="InterPro" id="IPR000601">
    <property type="entry name" value="PKD_dom"/>
</dbReference>
<evidence type="ECO:0000256" key="3">
    <source>
        <dbReference type="ARBA" id="ARBA00022729"/>
    </source>
</evidence>
<dbReference type="CDD" id="cd00146">
    <property type="entry name" value="PKD"/>
    <property type="match status" value="1"/>
</dbReference>
<dbReference type="Pfam" id="PF18911">
    <property type="entry name" value="PKD_4"/>
    <property type="match status" value="1"/>
</dbReference>
<dbReference type="InterPro" id="IPR013783">
    <property type="entry name" value="Ig-like_fold"/>
</dbReference>
<dbReference type="Gene3D" id="2.60.40.10">
    <property type="entry name" value="Immunoglobulins"/>
    <property type="match status" value="4"/>
</dbReference>
<evidence type="ECO:0000256" key="5">
    <source>
        <dbReference type="ARBA" id="ARBA00022989"/>
    </source>
</evidence>
<dbReference type="InterPro" id="IPR026444">
    <property type="entry name" value="Secre_tail"/>
</dbReference>
<evidence type="ECO:0000256" key="6">
    <source>
        <dbReference type="ARBA" id="ARBA00023136"/>
    </source>
</evidence>
<keyword evidence="5" id="KW-1133">Transmembrane helix</keyword>
<dbReference type="NCBIfam" id="TIGR04183">
    <property type="entry name" value="Por_Secre_tail"/>
    <property type="match status" value="1"/>
</dbReference>
<dbReference type="SMART" id="SM00089">
    <property type="entry name" value="PKD"/>
    <property type="match status" value="4"/>
</dbReference>
<reference evidence="8 9" key="1">
    <citation type="submission" date="2023-05" db="EMBL/GenBank/DDBJ databases">
        <title>Flavobacterium sedimenti sp. nov., isolated from the sediment.</title>
        <authorList>
            <person name="Wu N."/>
        </authorList>
    </citation>
    <scope>NUCLEOTIDE SEQUENCE [LARGE SCALE GENOMIC DNA]</scope>
    <source>
        <strain evidence="8 9">YZ-48</strain>
    </source>
</reference>
<keyword evidence="6" id="KW-0472">Membrane</keyword>
<dbReference type="PANTHER" id="PTHR46730:SF1">
    <property type="entry name" value="PLAT DOMAIN-CONTAINING PROTEIN"/>
    <property type="match status" value="1"/>
</dbReference>
<dbReference type="Pfam" id="PF00801">
    <property type="entry name" value="PKD"/>
    <property type="match status" value="1"/>
</dbReference>
<comment type="caution">
    <text evidence="8">The sequence shown here is derived from an EMBL/GenBank/DDBJ whole genome shotgun (WGS) entry which is preliminary data.</text>
</comment>
<dbReference type="PANTHER" id="PTHR46730">
    <property type="entry name" value="POLYCYSTIN-1"/>
    <property type="match status" value="1"/>
</dbReference>
<dbReference type="RefSeq" id="WP_283239215.1">
    <property type="nucleotide sequence ID" value="NZ_JASGBP010000004.1"/>
</dbReference>
<keyword evidence="9" id="KW-1185">Reference proteome</keyword>
<feature type="domain" description="PKD" evidence="7">
    <location>
        <begin position="173"/>
        <end position="233"/>
    </location>
</feature>
<dbReference type="Pfam" id="PF19408">
    <property type="entry name" value="PKD_6"/>
    <property type="match status" value="1"/>
</dbReference>
<comment type="subcellular location">
    <subcellularLocation>
        <location evidence="1">Membrane</location>
        <topology evidence="1">Multi-pass membrane protein</topology>
    </subcellularLocation>
</comment>
<evidence type="ECO:0000313" key="9">
    <source>
        <dbReference type="Proteomes" id="UP001230035"/>
    </source>
</evidence>
<keyword evidence="3" id="KW-0732">Signal</keyword>
<dbReference type="EMBL" id="JASGBP010000004">
    <property type="protein sequence ID" value="MDI9257540.1"/>
    <property type="molecule type" value="Genomic_DNA"/>
</dbReference>
<organism evidence="8 9">
    <name type="scientific">Flavobacterium sedimenticola</name>
    <dbReference type="NCBI Taxonomy" id="3043286"/>
    <lineage>
        <taxon>Bacteria</taxon>
        <taxon>Pseudomonadati</taxon>
        <taxon>Bacteroidota</taxon>
        <taxon>Flavobacteriia</taxon>
        <taxon>Flavobacteriales</taxon>
        <taxon>Flavobacteriaceae</taxon>
        <taxon>Flavobacterium</taxon>
    </lineage>
</organism>
<keyword evidence="2" id="KW-0812">Transmembrane</keyword>
<keyword evidence="4" id="KW-0677">Repeat</keyword>
<dbReference type="InterPro" id="IPR022409">
    <property type="entry name" value="PKD/Chitinase_dom"/>
</dbReference>
<evidence type="ECO:0000256" key="2">
    <source>
        <dbReference type="ARBA" id="ARBA00022692"/>
    </source>
</evidence>
<feature type="domain" description="PKD" evidence="7">
    <location>
        <begin position="1077"/>
        <end position="1130"/>
    </location>
</feature>
<dbReference type="SUPFAM" id="SSF49299">
    <property type="entry name" value="PKD domain"/>
    <property type="match status" value="3"/>
</dbReference>
<evidence type="ECO:0000256" key="4">
    <source>
        <dbReference type="ARBA" id="ARBA00022737"/>
    </source>
</evidence>